<reference evidence="1" key="1">
    <citation type="submission" date="2019-11" db="EMBL/GenBank/DDBJ databases">
        <title>Nori genome reveals adaptations in red seaweeds to the harsh intertidal environment.</title>
        <authorList>
            <person name="Wang D."/>
            <person name="Mao Y."/>
        </authorList>
    </citation>
    <scope>NUCLEOTIDE SEQUENCE</scope>
    <source>
        <tissue evidence="1">Gametophyte</tissue>
    </source>
</reference>
<dbReference type="Proteomes" id="UP000798662">
    <property type="component" value="Chromosome 1"/>
</dbReference>
<accession>A0ACC3BJ31</accession>
<dbReference type="EMBL" id="CM020618">
    <property type="protein sequence ID" value="KAK1857969.1"/>
    <property type="molecule type" value="Genomic_DNA"/>
</dbReference>
<organism evidence="1 2">
    <name type="scientific">Pyropia yezoensis</name>
    <name type="common">Susabi-nori</name>
    <name type="synonym">Porphyra yezoensis</name>
    <dbReference type="NCBI Taxonomy" id="2788"/>
    <lineage>
        <taxon>Eukaryota</taxon>
        <taxon>Rhodophyta</taxon>
        <taxon>Bangiophyceae</taxon>
        <taxon>Bangiales</taxon>
        <taxon>Bangiaceae</taxon>
        <taxon>Pyropia</taxon>
    </lineage>
</organism>
<evidence type="ECO:0000313" key="1">
    <source>
        <dbReference type="EMBL" id="KAK1857969.1"/>
    </source>
</evidence>
<sequence>MGPQSWTSCFVFPVLPTRSAGAGQPPIEDGAYGRGRCIARHTRYYVQPRRTRVVMLASSLPDGWPDDKALNSANDLRDASRRPYFMHNDSDLPIFRLDSYFKDNSDFIHFLDHRRIVEPHIVLLRPPRFRKSLLCSMLRAYYDFLAKESFEGLFGGLHVGRQPTEEASQYYVLFLDLSVVPRGDWGLTEVFNALDRCVNDACVLFRDRYGLSFEIDGDCALTVGNAFDAVGVAARNKTCTYNKMFVIVDEYDRLPNAVMSQDGDVFQEYQRAVAKDAVAARASANDAAAAQADNKGDGAEQTDCKDASVTHANGKDAVSRASDGKAFVLESPIPRLYAMFKTLSGQRSSRNVASFRSFTTGISPVALADASLFNVATNVTTLPEVSEVLGFTAADVEDAIELADMVPEACRKPLLTLLRSWFNDYRFFAGQDSSSLFHPMLCMKVLSNAQTNRSFRNGLSKLLGMQLHDCDAPPPRLSSVMGEGVDAAAMPRLPPAFVDVSNVTIHTDVVALLARRWAEVSSFSYDELFAVGSLLPAKLLQVAFKQAELLATIDYPGCRRLDRLRLLLLYHGLLTCCGEVQSPEGVTESYVLRPSNLSTSLLVRPFRTKLAAVPTSPVFLLDSPTVASVRKYLQSVTASSVRRLNEYGYQQGVLKWHESWLASSARSDISMTAETRLEGKNGARYSDIVLRDCILDRVVVIELKHIPLGQIDGDKWLGGRIGKTAVKDFLRGKPSKLTLTDDDLLDLFVDPTHKPHRLVDGRGLDDIRVLDVLDGAVLQLKEQLQSFRDVKTLSAFVLLQVHRRAIVFPVEYL</sequence>
<keyword evidence="2" id="KW-1185">Reference proteome</keyword>
<gene>
    <name evidence="1" type="ORF">I4F81_000583</name>
</gene>
<protein>
    <submittedName>
        <fullName evidence="1">Uncharacterized protein</fullName>
    </submittedName>
</protein>
<name>A0ACC3BJ31_PYRYE</name>
<evidence type="ECO:0000313" key="2">
    <source>
        <dbReference type="Proteomes" id="UP000798662"/>
    </source>
</evidence>
<comment type="caution">
    <text evidence="1">The sequence shown here is derived from an EMBL/GenBank/DDBJ whole genome shotgun (WGS) entry which is preliminary data.</text>
</comment>
<proteinExistence type="predicted"/>